<keyword evidence="1" id="KW-1133">Transmembrane helix</keyword>
<dbReference type="Proteomes" id="UP000256601">
    <property type="component" value="Unassembled WGS sequence"/>
</dbReference>
<feature type="transmembrane region" description="Helical" evidence="1">
    <location>
        <begin position="87"/>
        <end position="105"/>
    </location>
</feature>
<organism evidence="2 3">
    <name type="scientific">Yarrowia lipolytica</name>
    <name type="common">Candida lipolytica</name>
    <dbReference type="NCBI Taxonomy" id="4952"/>
    <lineage>
        <taxon>Eukaryota</taxon>
        <taxon>Fungi</taxon>
        <taxon>Dikarya</taxon>
        <taxon>Ascomycota</taxon>
        <taxon>Saccharomycotina</taxon>
        <taxon>Dipodascomycetes</taxon>
        <taxon>Dipodascales</taxon>
        <taxon>Dipodascales incertae sedis</taxon>
        <taxon>Yarrowia</taxon>
    </lineage>
</organism>
<dbReference type="EMBL" id="KZ858975">
    <property type="protein sequence ID" value="RDW26681.1"/>
    <property type="molecule type" value="Genomic_DNA"/>
</dbReference>
<sequence length="122" mass="13817">MDGVRLLLLTSYLSTPATMHTPDYRLMTYDLRRWQNAHVRICCGYDTGRVSHALRFMSGGLKWSITGGVVCAALCCFVYGGKFDDDLLMLCSAVLFLLLILANYCTYYRYNINVFCLDSSLV</sequence>
<evidence type="ECO:0000313" key="3">
    <source>
        <dbReference type="Proteomes" id="UP000256601"/>
    </source>
</evidence>
<name>A0A371C8Q3_YARLL</name>
<keyword evidence="1" id="KW-0472">Membrane</keyword>
<reference evidence="2 3" key="1">
    <citation type="submission" date="2018-07" db="EMBL/GenBank/DDBJ databases">
        <title>Draft Genome Assemblies for Five Robust Yarrowia lipolytica Strains Exhibiting High Lipid Production and Pentose Sugar Utilization and Sugar Alcohol Secretion from Undetoxified Lignocellulosic Biomass Hydrolysates.</title>
        <authorList>
            <consortium name="DOE Joint Genome Institute"/>
            <person name="Walker C."/>
            <person name="Ryu S."/>
            <person name="Na H."/>
            <person name="Zane M."/>
            <person name="LaButti K."/>
            <person name="Lipzen A."/>
            <person name="Haridas S."/>
            <person name="Barry K."/>
            <person name="Grigoriev I.V."/>
            <person name="Quarterman J."/>
            <person name="Slininger P."/>
            <person name="Dien B."/>
            <person name="Trinh C.T."/>
        </authorList>
    </citation>
    <scope>NUCLEOTIDE SEQUENCE [LARGE SCALE GENOMIC DNA]</scope>
    <source>
        <strain evidence="2 3">YB392</strain>
    </source>
</reference>
<proteinExistence type="predicted"/>
<gene>
    <name evidence="2" type="ORF">B0I71DRAFT_130471</name>
</gene>
<dbReference type="AlphaFoldDB" id="A0A371C8Q3"/>
<evidence type="ECO:0000256" key="1">
    <source>
        <dbReference type="SAM" id="Phobius"/>
    </source>
</evidence>
<evidence type="ECO:0000313" key="2">
    <source>
        <dbReference type="EMBL" id="RDW26681.1"/>
    </source>
</evidence>
<protein>
    <submittedName>
        <fullName evidence="2">Uncharacterized protein</fullName>
    </submittedName>
</protein>
<accession>A0A371C8Q3</accession>
<keyword evidence="1" id="KW-0812">Transmembrane</keyword>
<feature type="transmembrane region" description="Helical" evidence="1">
    <location>
        <begin position="61"/>
        <end position="81"/>
    </location>
</feature>